<feature type="chain" id="PRO_5037401234" evidence="1">
    <location>
        <begin position="32"/>
        <end position="318"/>
    </location>
</feature>
<dbReference type="KEGG" id="lsf:I8J32_004035"/>
<organism evidence="3 4">
    <name type="scientific">Agrilutibacter solisilvae</name>
    <dbReference type="NCBI Taxonomy" id="2763317"/>
    <lineage>
        <taxon>Bacteria</taxon>
        <taxon>Pseudomonadati</taxon>
        <taxon>Pseudomonadota</taxon>
        <taxon>Gammaproteobacteria</taxon>
        <taxon>Lysobacterales</taxon>
        <taxon>Lysobacteraceae</taxon>
        <taxon>Agrilutibacter</taxon>
    </lineage>
</organism>
<dbReference type="EMBL" id="CP071518">
    <property type="protein sequence ID" value="QSX79082.1"/>
    <property type="molecule type" value="Genomic_DNA"/>
</dbReference>
<dbReference type="InterPro" id="IPR039448">
    <property type="entry name" value="Beta_helix"/>
</dbReference>
<feature type="domain" description="Right handed beta helix" evidence="2">
    <location>
        <begin position="101"/>
        <end position="218"/>
    </location>
</feature>
<accession>A0A974Y0C1</accession>
<evidence type="ECO:0000259" key="2">
    <source>
        <dbReference type="Pfam" id="PF13229"/>
    </source>
</evidence>
<evidence type="ECO:0000256" key="1">
    <source>
        <dbReference type="SAM" id="SignalP"/>
    </source>
</evidence>
<evidence type="ECO:0000313" key="4">
    <source>
        <dbReference type="Proteomes" id="UP000639274"/>
    </source>
</evidence>
<keyword evidence="4" id="KW-1185">Reference proteome</keyword>
<reference evidence="3 4" key="1">
    <citation type="submission" date="2021-03" db="EMBL/GenBank/DDBJ databases">
        <title>Lysobacter sp. nov. isolated from soil of gangwondo yeongwol, south Korea.</title>
        <authorList>
            <person name="Kim K.R."/>
            <person name="Kim K.H."/>
            <person name="Jeon C.O."/>
        </authorList>
    </citation>
    <scope>NUCLEOTIDE SEQUENCE [LARGE SCALE GENOMIC DNA]</scope>
    <source>
        <strain evidence="3 4">R19</strain>
    </source>
</reference>
<gene>
    <name evidence="3" type="ORF">I8J32_004035</name>
</gene>
<dbReference type="Proteomes" id="UP000639274">
    <property type="component" value="Chromosome"/>
</dbReference>
<dbReference type="SUPFAM" id="SSF51126">
    <property type="entry name" value="Pectin lyase-like"/>
    <property type="match status" value="1"/>
</dbReference>
<dbReference type="Gene3D" id="2.160.20.10">
    <property type="entry name" value="Single-stranded right-handed beta-helix, Pectin lyase-like"/>
    <property type="match status" value="1"/>
</dbReference>
<dbReference type="RefSeq" id="WP_207526768.1">
    <property type="nucleotide sequence ID" value="NZ_CP071518.1"/>
</dbReference>
<proteinExistence type="predicted"/>
<protein>
    <submittedName>
        <fullName evidence="3">Right-handed parallel beta-helix repeat-containing protein</fullName>
    </submittedName>
</protein>
<dbReference type="Pfam" id="PF13229">
    <property type="entry name" value="Beta_helix"/>
    <property type="match status" value="1"/>
</dbReference>
<dbReference type="InterPro" id="IPR011050">
    <property type="entry name" value="Pectin_lyase_fold/virulence"/>
</dbReference>
<feature type="signal peptide" evidence="1">
    <location>
        <begin position="1"/>
        <end position="31"/>
    </location>
</feature>
<name>A0A974Y0C1_9GAMM</name>
<evidence type="ECO:0000313" key="3">
    <source>
        <dbReference type="EMBL" id="QSX79082.1"/>
    </source>
</evidence>
<keyword evidence="1" id="KW-0732">Signal</keyword>
<dbReference type="AlphaFoldDB" id="A0A974Y0C1"/>
<sequence length="318" mass="32953">MDPVTRLRPYALRLAAAALLAAGPLGSSAYAAEDYANCTGYIDSLPATISAAGTWCLRGTRYTSQTSGAAITIAADHVTVDCNHFRISNLGADWRTTAAVGVYAGGGRKSATIRQCRLQGFNFGVKLSGDGHLVEDNTIDRSRYIGVLTDGDGVQIRDNAITDTGGPSAYAYGIYATAPATALAAPSIVDNTITRVVDRSTGSVHQARGILTNGTADGNHVHMGDVGTDRIGIKLLSGGAARDNVFTGASPNPASTGYDWLPARSIVGSGVSSSVCRGNTAVGFGSTEFADCQDGGGNRIESGSPRPEPPCFNWPWCE</sequence>
<dbReference type="InterPro" id="IPR012334">
    <property type="entry name" value="Pectin_lyas_fold"/>
</dbReference>